<evidence type="ECO:0000256" key="3">
    <source>
        <dbReference type="ARBA" id="ARBA00007410"/>
    </source>
</evidence>
<dbReference type="GO" id="GO:0008202">
    <property type="term" value="P:steroid metabolic process"/>
    <property type="evidence" value="ECO:0007669"/>
    <property type="project" value="UniProtKB-KW"/>
</dbReference>
<accession>A0A4Y8D5W5</accession>
<comment type="caution">
    <text evidence="19">The sequence shown here is derived from an EMBL/GenBank/DDBJ whole genome shotgun (WGS) entry which is preliminary data.</text>
</comment>
<comment type="subcellular location">
    <subcellularLocation>
        <location evidence="1">Endoplasmic reticulum membrane</location>
        <topology evidence="1">Multi-pass membrane protein</topology>
    </subcellularLocation>
    <subcellularLocation>
        <location evidence="2">Golgi apparatus membrane</location>
        <topology evidence="2">Multi-pass membrane protein</topology>
    </subcellularLocation>
</comment>
<reference evidence="19 20" key="1">
    <citation type="submission" date="2017-11" db="EMBL/GenBank/DDBJ databases">
        <title>Comparative genomics of Botrytis spp.</title>
        <authorList>
            <person name="Valero-Jimenez C.A."/>
            <person name="Tapia P."/>
            <person name="Veloso J."/>
            <person name="Silva-Moreno E."/>
            <person name="Staats M."/>
            <person name="Valdes J.H."/>
            <person name="Van Kan J.A.L."/>
        </authorList>
    </citation>
    <scope>NUCLEOTIDE SEQUENCE [LARGE SCALE GENOMIC DNA]</scope>
    <source>
        <strain evidence="19 20">MUCL2830</strain>
    </source>
</reference>
<dbReference type="GO" id="GO:0032936">
    <property type="term" value="C:SREBP-SCAP complex"/>
    <property type="evidence" value="ECO:0007669"/>
    <property type="project" value="TreeGrafter"/>
</dbReference>
<dbReference type="PANTHER" id="PTHR46378">
    <property type="entry name" value="STEROL REGULATORY ELEMENT-BINDING PROTEIN CLEAVAGE-ACTIVATING PROTEIN"/>
    <property type="match status" value="1"/>
</dbReference>
<evidence type="ECO:0000313" key="19">
    <source>
        <dbReference type="EMBL" id="TEY66776.1"/>
    </source>
</evidence>
<keyword evidence="10" id="KW-0333">Golgi apparatus</keyword>
<evidence type="ECO:0000256" key="6">
    <source>
        <dbReference type="ARBA" id="ARBA00022692"/>
    </source>
</evidence>
<keyword evidence="5" id="KW-0853">WD repeat</keyword>
<keyword evidence="6 17" id="KW-0812">Transmembrane</keyword>
<dbReference type="InterPro" id="IPR000731">
    <property type="entry name" value="SSD"/>
</dbReference>
<dbReference type="InterPro" id="IPR036322">
    <property type="entry name" value="WD40_repeat_dom_sf"/>
</dbReference>
<evidence type="ECO:0000256" key="7">
    <source>
        <dbReference type="ARBA" id="ARBA00022737"/>
    </source>
</evidence>
<evidence type="ECO:0000256" key="8">
    <source>
        <dbReference type="ARBA" id="ARBA00022824"/>
    </source>
</evidence>
<feature type="domain" description="SSD" evidence="18">
    <location>
        <begin position="287"/>
        <end position="445"/>
    </location>
</feature>
<dbReference type="PANTHER" id="PTHR46378:SF1">
    <property type="entry name" value="STEROL REGULATORY ELEMENT-BINDING PROTEIN CLEAVAGE-ACTIVATING PROTEIN"/>
    <property type="match status" value="1"/>
</dbReference>
<comment type="similarity">
    <text evidence="3">Belongs to the WD repeat SCAP family.</text>
</comment>
<feature type="transmembrane region" description="Helical" evidence="17">
    <location>
        <begin position="40"/>
        <end position="61"/>
    </location>
</feature>
<dbReference type="GO" id="GO:0032934">
    <property type="term" value="F:sterol binding"/>
    <property type="evidence" value="ECO:0007669"/>
    <property type="project" value="InterPro"/>
</dbReference>
<dbReference type="OrthoDB" id="1914839at2759"/>
<evidence type="ECO:0000256" key="9">
    <source>
        <dbReference type="ARBA" id="ARBA00022989"/>
    </source>
</evidence>
<dbReference type="PROSITE" id="PS50156">
    <property type="entry name" value="SSD"/>
    <property type="match status" value="1"/>
</dbReference>
<evidence type="ECO:0000256" key="10">
    <source>
        <dbReference type="ARBA" id="ARBA00023034"/>
    </source>
</evidence>
<feature type="compositionally biased region" description="Basic and acidic residues" evidence="16">
    <location>
        <begin position="1012"/>
        <end position="1029"/>
    </location>
</feature>
<dbReference type="SUPFAM" id="SSF50978">
    <property type="entry name" value="WD40 repeat-like"/>
    <property type="match status" value="1"/>
</dbReference>
<dbReference type="STRING" id="38488.A0A4Y8D5W5"/>
<dbReference type="InterPro" id="IPR030225">
    <property type="entry name" value="SCAP"/>
</dbReference>
<proteinExistence type="inferred from homology"/>
<feature type="transmembrane region" description="Helical" evidence="17">
    <location>
        <begin position="491"/>
        <end position="508"/>
    </location>
</feature>
<evidence type="ECO:0000256" key="14">
    <source>
        <dbReference type="ARBA" id="ARBA00023180"/>
    </source>
</evidence>
<dbReference type="GO" id="GO:0032933">
    <property type="term" value="P:SREBP signaling pathway"/>
    <property type="evidence" value="ECO:0007669"/>
    <property type="project" value="InterPro"/>
</dbReference>
<dbReference type="InterPro" id="IPR015943">
    <property type="entry name" value="WD40/YVTN_repeat-like_dom_sf"/>
</dbReference>
<keyword evidence="13 17" id="KW-0472">Membrane</keyword>
<feature type="transmembrane region" description="Helical" evidence="17">
    <location>
        <begin position="351"/>
        <end position="372"/>
    </location>
</feature>
<keyword evidence="12" id="KW-0446">Lipid-binding</keyword>
<feature type="transmembrane region" description="Helical" evidence="17">
    <location>
        <begin position="316"/>
        <end position="339"/>
    </location>
</feature>
<name>A0A4Y8D5W5_9HELO</name>
<organism evidence="19 20">
    <name type="scientific">Botryotinia calthae</name>
    <dbReference type="NCBI Taxonomy" id="38488"/>
    <lineage>
        <taxon>Eukaryota</taxon>
        <taxon>Fungi</taxon>
        <taxon>Dikarya</taxon>
        <taxon>Ascomycota</taxon>
        <taxon>Pezizomycotina</taxon>
        <taxon>Leotiomycetes</taxon>
        <taxon>Helotiales</taxon>
        <taxon>Sclerotiniaceae</taxon>
        <taxon>Botryotinia</taxon>
    </lineage>
</organism>
<evidence type="ECO:0000256" key="5">
    <source>
        <dbReference type="ARBA" id="ARBA00022574"/>
    </source>
</evidence>
<dbReference type="Proteomes" id="UP000297299">
    <property type="component" value="Unassembled WGS sequence"/>
</dbReference>
<keyword evidence="14" id="KW-0325">Glycoprotein</keyword>
<keyword evidence="20" id="KW-1185">Reference proteome</keyword>
<keyword evidence="8" id="KW-0256">Endoplasmic reticulum</keyword>
<evidence type="ECO:0000256" key="16">
    <source>
        <dbReference type="SAM" id="MobiDB-lite"/>
    </source>
</evidence>
<protein>
    <recommendedName>
        <fullName evidence="4">Sterol regulatory element-binding protein cleavage-activating protein</fullName>
    </recommendedName>
</protein>
<dbReference type="GO" id="GO:0005789">
    <property type="term" value="C:endoplasmic reticulum membrane"/>
    <property type="evidence" value="ECO:0007669"/>
    <property type="project" value="UniProtKB-SubCell"/>
</dbReference>
<evidence type="ECO:0000256" key="13">
    <source>
        <dbReference type="ARBA" id="ARBA00023136"/>
    </source>
</evidence>
<evidence type="ECO:0000313" key="20">
    <source>
        <dbReference type="Proteomes" id="UP000297299"/>
    </source>
</evidence>
<evidence type="ECO:0000256" key="11">
    <source>
        <dbReference type="ARBA" id="ARBA00023098"/>
    </source>
</evidence>
<dbReference type="Gene3D" id="2.130.10.10">
    <property type="entry name" value="YVTN repeat-like/Quinoprotein amine dehydrogenase"/>
    <property type="match status" value="1"/>
</dbReference>
<evidence type="ECO:0000256" key="15">
    <source>
        <dbReference type="ARBA" id="ARBA00023221"/>
    </source>
</evidence>
<evidence type="ECO:0000256" key="17">
    <source>
        <dbReference type="SAM" id="Phobius"/>
    </source>
</evidence>
<keyword evidence="15" id="KW-0753">Steroid metabolism</keyword>
<dbReference type="AlphaFoldDB" id="A0A4Y8D5W5"/>
<evidence type="ECO:0000256" key="2">
    <source>
        <dbReference type="ARBA" id="ARBA00004653"/>
    </source>
</evidence>
<dbReference type="InterPro" id="IPR053958">
    <property type="entry name" value="HMGCR/SNAP/NPC1-like_SSD"/>
</dbReference>
<dbReference type="Pfam" id="PF12349">
    <property type="entry name" value="Sterol-sensing"/>
    <property type="match status" value="1"/>
</dbReference>
<keyword evidence="11" id="KW-0443">Lipid metabolism</keyword>
<dbReference type="GO" id="GO:0000139">
    <property type="term" value="C:Golgi membrane"/>
    <property type="evidence" value="ECO:0007669"/>
    <property type="project" value="UniProtKB-SubCell"/>
</dbReference>
<sequence length="1120" mass="125483">MIWYLLYPFRGTTEPPDLDIKHPIRDRFTKFGYNVAKHSVAAITISAIIATLLIYPFPFLFTNGFTNGASNLPHHVWSSAQPLKALDDSRKPDVVMRSIWVHGSYMKALQADVLQAALEIQDHILGPTINFNPRREVKHAQIDYTQNELSVDTRDTFHAVNGLTNSSWFFHSPLQYWSCSEEAISNDDDIVMTVNKNLRQSTSVNVTLRHSIVFSGKRFEDHRLVAADALVITLVHMLDSPVGRYWERRAAELAAKGSDDWRMIPSDGRSLTSTPYEFLFQPTATWESIALATAYTFGAWWFIATLWGLRALKSRLGLLIAATTQLAFTFTSTFTICAIIKTDLSMIPREYYPLIVVFCGTENMLQLVRAFIVTPSSHHPTLRSAEAFGKNGHIFLANTGQRLLFLWVVSKFGGEGQATFCRFATFALIFDFFYLLMFFAPVLSIDVRRPQLNDTLSASSRERSHPSLGRLSSEPWADLIFRGGNMPSTRIVGTLVIIIAVLICQWHFDQGILQSSQHLMKTTSPASSILEVDVHQARTPTAWLRLQDHETVHELISIVKPHAHSFVAQVYDPLVFVLNGSDRTPNRLGVRSFLPAFYDFIENQSLQFLLFVSITGVIVNQFIKYLLSDEPSDDDDEDHEGHGDEPLLSVKTFGSGHALDVVLMTASRDGIIVSVGLDRWIRVWNAQHNGRSYVVEDPGSDIDPFPVLAMAIDNDSNWLALLSKKMVALWNIPERRWGPTMPVDVKGRTPEAFFFSHNEVELIDPVIIVRHNGLMSELHMEDHVSKELQICRTPLVCVEPHLEKVVMNGSLPPPKIITASKRGCVHVAVEEKSGWVSYDLRLPWVSDDKDVNSILPLPALSSFLAIRNHSVDLVDIYTHNITHSFVTENIKPGTLQCVHSTRRRPQCGSVGLGSFAFMYTCIETGNLVMQSYLPSREGDTICFRDPNKPGSKTCCLWRETIERKYSIENPGDWQALQSGYVVGVRKTQDQDKQAAGNQLLGSMGSGGLRQRGVSDRRSNVDHPGGKNDGWEVWSLGSRGDETSVPLNSVYDQVLLVGKLGPVTKVGSNSIVVALGNMVKLITVGHERYDRNGNGSDETFVGMAPVANRRKRPVLTRKRTD</sequence>
<feature type="transmembrane region" description="Helical" evidence="17">
    <location>
        <begin position="289"/>
        <end position="310"/>
    </location>
</feature>
<keyword evidence="7" id="KW-0677">Repeat</keyword>
<evidence type="ECO:0000259" key="18">
    <source>
        <dbReference type="PROSITE" id="PS50156"/>
    </source>
</evidence>
<evidence type="ECO:0000256" key="1">
    <source>
        <dbReference type="ARBA" id="ARBA00004477"/>
    </source>
</evidence>
<keyword evidence="9 17" id="KW-1133">Transmembrane helix</keyword>
<feature type="region of interest" description="Disordered" evidence="16">
    <location>
        <begin position="992"/>
        <end position="1031"/>
    </location>
</feature>
<evidence type="ECO:0000256" key="12">
    <source>
        <dbReference type="ARBA" id="ARBA00023121"/>
    </source>
</evidence>
<dbReference type="EMBL" id="PHWZ01000132">
    <property type="protein sequence ID" value="TEY66776.1"/>
    <property type="molecule type" value="Genomic_DNA"/>
</dbReference>
<evidence type="ECO:0000256" key="4">
    <source>
        <dbReference type="ARBA" id="ARBA00019541"/>
    </source>
</evidence>
<dbReference type="GO" id="GO:0045540">
    <property type="term" value="P:regulation of cholesterol biosynthetic process"/>
    <property type="evidence" value="ECO:0007669"/>
    <property type="project" value="TreeGrafter"/>
</dbReference>
<feature type="transmembrane region" description="Helical" evidence="17">
    <location>
        <begin position="423"/>
        <end position="443"/>
    </location>
</feature>
<gene>
    <name evidence="19" type="ORF">BOTCAL_0132g00090</name>
</gene>